<evidence type="ECO:0000313" key="2">
    <source>
        <dbReference type="Proteomes" id="UP000194873"/>
    </source>
</evidence>
<gene>
    <name evidence="1" type="ORF">BXP70_21770</name>
</gene>
<dbReference type="OrthoDB" id="886962at2"/>
<accession>A0A243WAL5</accession>
<protein>
    <recommendedName>
        <fullName evidence="3">Antitoxin VbhA domain-containing protein</fullName>
    </recommendedName>
</protein>
<dbReference type="AlphaFoldDB" id="A0A243WAL5"/>
<evidence type="ECO:0000313" key="1">
    <source>
        <dbReference type="EMBL" id="OUJ71389.1"/>
    </source>
</evidence>
<dbReference type="Proteomes" id="UP000194873">
    <property type="component" value="Unassembled WGS sequence"/>
</dbReference>
<evidence type="ECO:0008006" key="3">
    <source>
        <dbReference type="Google" id="ProtNLM"/>
    </source>
</evidence>
<sequence length="75" mass="8457">MSYDPKYGPDAQTSAQRAYVLQQMQATNPARYSKLSAYVTTLLTRYVDGELSWTQVQALRAAAEPRPFRTGRLEA</sequence>
<dbReference type="RefSeq" id="WP_086596230.1">
    <property type="nucleotide sequence ID" value="NZ_MTSE01000016.1"/>
</dbReference>
<proteinExistence type="predicted"/>
<comment type="caution">
    <text evidence="1">The sequence shown here is derived from an EMBL/GenBank/DDBJ whole genome shotgun (WGS) entry which is preliminary data.</text>
</comment>
<organism evidence="1 2">
    <name type="scientific">Hymenobacter crusticola</name>
    <dbReference type="NCBI Taxonomy" id="1770526"/>
    <lineage>
        <taxon>Bacteria</taxon>
        <taxon>Pseudomonadati</taxon>
        <taxon>Bacteroidota</taxon>
        <taxon>Cytophagia</taxon>
        <taxon>Cytophagales</taxon>
        <taxon>Hymenobacteraceae</taxon>
        <taxon>Hymenobacter</taxon>
    </lineage>
</organism>
<keyword evidence="2" id="KW-1185">Reference proteome</keyword>
<dbReference type="EMBL" id="MTSE01000016">
    <property type="protein sequence ID" value="OUJ71389.1"/>
    <property type="molecule type" value="Genomic_DNA"/>
</dbReference>
<reference evidence="1 2" key="1">
    <citation type="submission" date="2017-01" db="EMBL/GenBank/DDBJ databases">
        <title>A new Hymenobacter.</title>
        <authorList>
            <person name="Liang Y."/>
            <person name="Feng F."/>
        </authorList>
    </citation>
    <scope>NUCLEOTIDE SEQUENCE [LARGE SCALE GENOMIC DNA]</scope>
    <source>
        <strain evidence="1">MIMBbqt21</strain>
    </source>
</reference>
<name>A0A243WAL5_9BACT</name>